<dbReference type="InterPro" id="IPR020471">
    <property type="entry name" value="AKR"/>
</dbReference>
<proteinExistence type="inferred from homology"/>
<dbReference type="CDD" id="cd19157">
    <property type="entry name" value="AKR_AKR5G1-3"/>
    <property type="match status" value="1"/>
</dbReference>
<dbReference type="EMBL" id="JBHUIO010000005">
    <property type="protein sequence ID" value="MFD2170387.1"/>
    <property type="molecule type" value="Genomic_DNA"/>
</dbReference>
<evidence type="ECO:0000259" key="4">
    <source>
        <dbReference type="Pfam" id="PF00248"/>
    </source>
</evidence>
<dbReference type="Gene3D" id="3.20.20.100">
    <property type="entry name" value="NADP-dependent oxidoreductase domain"/>
    <property type="match status" value="1"/>
</dbReference>
<organism evidence="5 6">
    <name type="scientific">Tumebacillus lipolyticus</name>
    <dbReference type="NCBI Taxonomy" id="1280370"/>
    <lineage>
        <taxon>Bacteria</taxon>
        <taxon>Bacillati</taxon>
        <taxon>Bacillota</taxon>
        <taxon>Bacilli</taxon>
        <taxon>Bacillales</taxon>
        <taxon>Alicyclobacillaceae</taxon>
        <taxon>Tumebacillus</taxon>
    </lineage>
</organism>
<dbReference type="PANTHER" id="PTHR43827">
    <property type="entry name" value="2,5-DIKETO-D-GLUCONIC ACID REDUCTASE"/>
    <property type="match status" value="1"/>
</dbReference>
<sequence>MSKSMTDCAILHNGVKMPWLGLGVFKTPEGREVERSVHYALEAGYRHIDTAAIYRNETGVGNAVKDAGIAREELFLTTKVWNTEQGYESTLAAFEQSRKQLCVDYLDLYLIHWAVLDRFQETWRALEKLYRDGWVRAIGVSNFQVHHLRDLLARCEIKPMVNQCEFHPYLTQGELRKFCGEQGIQFEAWSPLMRGAAVEEPTILRVAEKYGKTPAQVVLRWDLQHDVVTIPKSVRAERVRENAQIFDFELSADDMDALDRLHRDQRFGSHPDHFSF</sequence>
<reference evidence="6" key="1">
    <citation type="journal article" date="2019" name="Int. J. Syst. Evol. Microbiol.">
        <title>The Global Catalogue of Microorganisms (GCM) 10K type strain sequencing project: providing services to taxonomists for standard genome sequencing and annotation.</title>
        <authorList>
            <consortium name="The Broad Institute Genomics Platform"/>
            <consortium name="The Broad Institute Genome Sequencing Center for Infectious Disease"/>
            <person name="Wu L."/>
            <person name="Ma J."/>
        </authorList>
    </citation>
    <scope>NUCLEOTIDE SEQUENCE [LARGE SCALE GENOMIC DNA]</scope>
    <source>
        <strain evidence="6">CGMCC 1.13574</strain>
    </source>
</reference>
<keyword evidence="2" id="KW-0521">NADP</keyword>
<comment type="similarity">
    <text evidence="1">Belongs to the aldo/keto reductase family.</text>
</comment>
<evidence type="ECO:0000256" key="2">
    <source>
        <dbReference type="ARBA" id="ARBA00022857"/>
    </source>
</evidence>
<comment type="caution">
    <text evidence="5">The sequence shown here is derived from an EMBL/GenBank/DDBJ whole genome shotgun (WGS) entry which is preliminary data.</text>
</comment>
<protein>
    <submittedName>
        <fullName evidence="5">Aldo/keto reductase</fullName>
    </submittedName>
</protein>
<dbReference type="Proteomes" id="UP001597343">
    <property type="component" value="Unassembled WGS sequence"/>
</dbReference>
<keyword evidence="6" id="KW-1185">Reference proteome</keyword>
<evidence type="ECO:0000256" key="1">
    <source>
        <dbReference type="ARBA" id="ARBA00007905"/>
    </source>
</evidence>
<dbReference type="PIRSF" id="PIRSF000097">
    <property type="entry name" value="AKR"/>
    <property type="match status" value="1"/>
</dbReference>
<evidence type="ECO:0000256" key="3">
    <source>
        <dbReference type="ARBA" id="ARBA00023002"/>
    </source>
</evidence>
<dbReference type="InterPro" id="IPR036812">
    <property type="entry name" value="NAD(P)_OxRdtase_dom_sf"/>
</dbReference>
<dbReference type="InterPro" id="IPR023210">
    <property type="entry name" value="NADP_OxRdtase_dom"/>
</dbReference>
<dbReference type="PROSITE" id="PS00798">
    <property type="entry name" value="ALDOKETO_REDUCTASE_1"/>
    <property type="match status" value="1"/>
</dbReference>
<gene>
    <name evidence="5" type="ORF">ACFSOY_10280</name>
</gene>
<accession>A0ABW4ZWL3</accession>
<feature type="domain" description="NADP-dependent oxidoreductase" evidence="4">
    <location>
        <begin position="30"/>
        <end position="261"/>
    </location>
</feature>
<dbReference type="InterPro" id="IPR044500">
    <property type="entry name" value="AKR5G"/>
</dbReference>
<evidence type="ECO:0000313" key="5">
    <source>
        <dbReference type="EMBL" id="MFD2170387.1"/>
    </source>
</evidence>
<keyword evidence="3" id="KW-0560">Oxidoreductase</keyword>
<dbReference type="InterPro" id="IPR018170">
    <property type="entry name" value="Aldo/ket_reductase_CS"/>
</dbReference>
<dbReference type="PROSITE" id="PS00062">
    <property type="entry name" value="ALDOKETO_REDUCTASE_2"/>
    <property type="match status" value="1"/>
</dbReference>
<dbReference type="RefSeq" id="WP_386046294.1">
    <property type="nucleotide sequence ID" value="NZ_JBHUIO010000005.1"/>
</dbReference>
<dbReference type="Pfam" id="PF00248">
    <property type="entry name" value="Aldo_ket_red"/>
    <property type="match status" value="1"/>
</dbReference>
<dbReference type="PANTHER" id="PTHR43827:SF3">
    <property type="entry name" value="NADP-DEPENDENT OXIDOREDUCTASE DOMAIN-CONTAINING PROTEIN"/>
    <property type="match status" value="1"/>
</dbReference>
<name>A0ABW4ZWL3_9BACL</name>
<evidence type="ECO:0000313" key="6">
    <source>
        <dbReference type="Proteomes" id="UP001597343"/>
    </source>
</evidence>
<dbReference type="SUPFAM" id="SSF51430">
    <property type="entry name" value="NAD(P)-linked oxidoreductase"/>
    <property type="match status" value="1"/>
</dbReference>
<dbReference type="PRINTS" id="PR00069">
    <property type="entry name" value="ALDKETRDTASE"/>
</dbReference>